<dbReference type="PANTHER" id="PTHR36923">
    <property type="entry name" value="FERREDOXIN"/>
    <property type="match status" value="1"/>
</dbReference>
<dbReference type="InterPro" id="IPR051269">
    <property type="entry name" value="Fe-S_cluster_ET"/>
</dbReference>
<comment type="cofactor">
    <cofactor evidence="1">
        <name>[4Fe-4S] cluster</name>
        <dbReference type="ChEBI" id="CHEBI:49883"/>
    </cofactor>
</comment>
<dbReference type="AlphaFoldDB" id="A0A133UAD2"/>
<evidence type="ECO:0000256" key="2">
    <source>
        <dbReference type="ARBA" id="ARBA00022448"/>
    </source>
</evidence>
<keyword evidence="4 7" id="KW-0249">Electron transport</keyword>
<keyword evidence="3 7" id="KW-0479">Metal-binding</keyword>
<evidence type="ECO:0000256" key="6">
    <source>
        <dbReference type="ARBA" id="ARBA00023014"/>
    </source>
</evidence>
<dbReference type="GO" id="GO:0009055">
    <property type="term" value="F:electron transfer activity"/>
    <property type="evidence" value="ECO:0007669"/>
    <property type="project" value="UniProtKB-UniRule"/>
</dbReference>
<evidence type="ECO:0000256" key="7">
    <source>
        <dbReference type="RuleBase" id="RU368020"/>
    </source>
</evidence>
<comment type="function">
    <text evidence="7">Ferredoxins are iron-sulfur proteins that transfer electrons in a wide variety of metabolic reactions.</text>
</comment>
<sequence>MAKVTIDQNTCDGCGTCEALCSEIFEIGDTGKAQITEEYQEDDPSSGDVPEDINCTETAAQSCPVDAISVE</sequence>
<accession>A0A133UAD2</accession>
<evidence type="ECO:0000256" key="5">
    <source>
        <dbReference type="ARBA" id="ARBA00023004"/>
    </source>
</evidence>
<dbReference type="PROSITE" id="PS51379">
    <property type="entry name" value="4FE4S_FER_2"/>
    <property type="match status" value="1"/>
</dbReference>
<comment type="caution">
    <text evidence="9">The sequence shown here is derived from an EMBL/GenBank/DDBJ whole genome shotgun (WGS) entry which is preliminary data.</text>
</comment>
<keyword evidence="10" id="KW-1185">Reference proteome</keyword>
<keyword evidence="6 7" id="KW-0411">Iron-sulfur</keyword>
<proteinExistence type="predicted"/>
<dbReference type="Pfam" id="PF13459">
    <property type="entry name" value="Fer4_15"/>
    <property type="match status" value="1"/>
</dbReference>
<dbReference type="GO" id="GO:0005506">
    <property type="term" value="F:iron ion binding"/>
    <property type="evidence" value="ECO:0007669"/>
    <property type="project" value="UniProtKB-UniRule"/>
</dbReference>
<evidence type="ECO:0000313" key="9">
    <source>
        <dbReference type="EMBL" id="KXA91161.1"/>
    </source>
</evidence>
<keyword evidence="5 7" id="KW-0408">Iron</keyword>
<keyword evidence="2 7" id="KW-0813">Transport</keyword>
<dbReference type="PANTHER" id="PTHR36923:SF3">
    <property type="entry name" value="FERREDOXIN"/>
    <property type="match status" value="1"/>
</dbReference>
<dbReference type="SUPFAM" id="SSF54862">
    <property type="entry name" value="4Fe-4S ferredoxins"/>
    <property type="match status" value="1"/>
</dbReference>
<evidence type="ECO:0000259" key="8">
    <source>
        <dbReference type="PROSITE" id="PS51379"/>
    </source>
</evidence>
<gene>
    <name evidence="9" type="ORF">AKJ63_01835</name>
</gene>
<protein>
    <recommendedName>
        <fullName evidence="7">Ferredoxin</fullName>
    </recommendedName>
</protein>
<dbReference type="Proteomes" id="UP000070195">
    <property type="component" value="Unassembled WGS sequence"/>
</dbReference>
<organism evidence="9 10">
    <name type="scientific">candidate division MSBL1 archaeon SCGC-AAA259D18</name>
    <dbReference type="NCBI Taxonomy" id="1698262"/>
    <lineage>
        <taxon>Archaea</taxon>
        <taxon>Methanobacteriati</taxon>
        <taxon>Methanobacteriota</taxon>
        <taxon>candidate division MSBL1</taxon>
    </lineage>
</organism>
<dbReference type="Gene3D" id="3.30.70.20">
    <property type="match status" value="1"/>
</dbReference>
<dbReference type="EMBL" id="LHXM01000033">
    <property type="protein sequence ID" value="KXA91161.1"/>
    <property type="molecule type" value="Genomic_DNA"/>
</dbReference>
<dbReference type="InterPro" id="IPR001080">
    <property type="entry name" value="3Fe4S_ferredoxin"/>
</dbReference>
<name>A0A133UAD2_9EURY</name>
<evidence type="ECO:0000313" key="10">
    <source>
        <dbReference type="Proteomes" id="UP000070195"/>
    </source>
</evidence>
<dbReference type="InterPro" id="IPR017896">
    <property type="entry name" value="4Fe4S_Fe-S-bd"/>
</dbReference>
<dbReference type="GO" id="GO:0051536">
    <property type="term" value="F:iron-sulfur cluster binding"/>
    <property type="evidence" value="ECO:0007669"/>
    <property type="project" value="UniProtKB-KW"/>
</dbReference>
<dbReference type="PRINTS" id="PR00352">
    <property type="entry name" value="3FE4SFRDOXIN"/>
</dbReference>
<evidence type="ECO:0000256" key="4">
    <source>
        <dbReference type="ARBA" id="ARBA00022982"/>
    </source>
</evidence>
<reference evidence="9 10" key="1">
    <citation type="journal article" date="2016" name="Sci. Rep.">
        <title>Metabolic traits of an uncultured archaeal lineage -MSBL1- from brine pools of the Red Sea.</title>
        <authorList>
            <person name="Mwirichia R."/>
            <person name="Alam I."/>
            <person name="Rashid M."/>
            <person name="Vinu M."/>
            <person name="Ba-Alawi W."/>
            <person name="Anthony Kamau A."/>
            <person name="Kamanda Ngugi D."/>
            <person name="Goker M."/>
            <person name="Klenk H.P."/>
            <person name="Bajic V."/>
            <person name="Stingl U."/>
        </authorList>
    </citation>
    <scope>NUCLEOTIDE SEQUENCE [LARGE SCALE GENOMIC DNA]</scope>
    <source>
        <strain evidence="9">SCGC-AAA259D18</strain>
    </source>
</reference>
<feature type="domain" description="4Fe-4S ferredoxin-type" evidence="8">
    <location>
        <begin position="2"/>
        <end position="30"/>
    </location>
</feature>
<evidence type="ECO:0000256" key="3">
    <source>
        <dbReference type="ARBA" id="ARBA00022723"/>
    </source>
</evidence>
<evidence type="ECO:0000256" key="1">
    <source>
        <dbReference type="ARBA" id="ARBA00001966"/>
    </source>
</evidence>